<feature type="compositionally biased region" description="Gly residues" evidence="1">
    <location>
        <begin position="159"/>
        <end position="173"/>
    </location>
</feature>
<evidence type="ECO:0000313" key="2">
    <source>
        <dbReference type="EMBL" id="THV04523.1"/>
    </source>
</evidence>
<gene>
    <name evidence="2" type="ORF">K435DRAFT_790905</name>
</gene>
<protein>
    <submittedName>
        <fullName evidence="2">Uncharacterized protein</fullName>
    </submittedName>
</protein>
<name>A0A4S8MNI2_DENBC</name>
<accession>A0A4S8MNI2</accession>
<evidence type="ECO:0000256" key="1">
    <source>
        <dbReference type="SAM" id="MobiDB-lite"/>
    </source>
</evidence>
<sequence>MQVKSNFEERPTLLVKPEGLKFLLPQKQNHSGAPKPTSTLTPPPSEPESDFNENTHWKYTQNTSVDFVLPVLWPQPDVVSHVRTRPDFAAAPIGWDVAVILAEIDSNAQQKDQCHMIMTGIVHAMVLRFIMGEPVVENGFESSQPPLPGGEGGSEEGSHGGGNGSGGGGGKGDGSSSSRRHGVIREGSALDRYRPSVEKLKFGVVLNHSHMLQVLSDKEEVIAYLKIVTTVESQNINSCFGHQVA</sequence>
<proteinExistence type="predicted"/>
<dbReference type="AlphaFoldDB" id="A0A4S8MNI2"/>
<feature type="region of interest" description="Disordered" evidence="1">
    <location>
        <begin position="138"/>
        <end position="188"/>
    </location>
</feature>
<dbReference type="Proteomes" id="UP000297245">
    <property type="component" value="Unassembled WGS sequence"/>
</dbReference>
<evidence type="ECO:0000313" key="3">
    <source>
        <dbReference type="Proteomes" id="UP000297245"/>
    </source>
</evidence>
<dbReference type="EMBL" id="ML179055">
    <property type="protein sequence ID" value="THV04523.1"/>
    <property type="molecule type" value="Genomic_DNA"/>
</dbReference>
<reference evidence="2 3" key="1">
    <citation type="journal article" date="2019" name="Nat. Ecol. Evol.">
        <title>Megaphylogeny resolves global patterns of mushroom evolution.</title>
        <authorList>
            <person name="Varga T."/>
            <person name="Krizsan K."/>
            <person name="Foldi C."/>
            <person name="Dima B."/>
            <person name="Sanchez-Garcia M."/>
            <person name="Sanchez-Ramirez S."/>
            <person name="Szollosi G.J."/>
            <person name="Szarkandi J.G."/>
            <person name="Papp V."/>
            <person name="Albert L."/>
            <person name="Andreopoulos W."/>
            <person name="Angelini C."/>
            <person name="Antonin V."/>
            <person name="Barry K.W."/>
            <person name="Bougher N.L."/>
            <person name="Buchanan P."/>
            <person name="Buyck B."/>
            <person name="Bense V."/>
            <person name="Catcheside P."/>
            <person name="Chovatia M."/>
            <person name="Cooper J."/>
            <person name="Damon W."/>
            <person name="Desjardin D."/>
            <person name="Finy P."/>
            <person name="Geml J."/>
            <person name="Haridas S."/>
            <person name="Hughes K."/>
            <person name="Justo A."/>
            <person name="Karasinski D."/>
            <person name="Kautmanova I."/>
            <person name="Kiss B."/>
            <person name="Kocsube S."/>
            <person name="Kotiranta H."/>
            <person name="LaButti K.M."/>
            <person name="Lechner B.E."/>
            <person name="Liimatainen K."/>
            <person name="Lipzen A."/>
            <person name="Lukacs Z."/>
            <person name="Mihaltcheva S."/>
            <person name="Morgado L.N."/>
            <person name="Niskanen T."/>
            <person name="Noordeloos M.E."/>
            <person name="Ohm R.A."/>
            <person name="Ortiz-Santana B."/>
            <person name="Ovrebo C."/>
            <person name="Racz N."/>
            <person name="Riley R."/>
            <person name="Savchenko A."/>
            <person name="Shiryaev A."/>
            <person name="Soop K."/>
            <person name="Spirin V."/>
            <person name="Szebenyi C."/>
            <person name="Tomsovsky M."/>
            <person name="Tulloss R.E."/>
            <person name="Uehling J."/>
            <person name="Grigoriev I.V."/>
            <person name="Vagvolgyi C."/>
            <person name="Papp T."/>
            <person name="Martin F.M."/>
            <person name="Miettinen O."/>
            <person name="Hibbett D.S."/>
            <person name="Nagy L.G."/>
        </authorList>
    </citation>
    <scope>NUCLEOTIDE SEQUENCE [LARGE SCALE GENOMIC DNA]</scope>
    <source>
        <strain evidence="2 3">CBS 962.96</strain>
    </source>
</reference>
<feature type="region of interest" description="Disordered" evidence="1">
    <location>
        <begin position="24"/>
        <end position="52"/>
    </location>
</feature>
<keyword evidence="3" id="KW-1185">Reference proteome</keyword>
<organism evidence="2 3">
    <name type="scientific">Dendrothele bispora (strain CBS 962.96)</name>
    <dbReference type="NCBI Taxonomy" id="1314807"/>
    <lineage>
        <taxon>Eukaryota</taxon>
        <taxon>Fungi</taxon>
        <taxon>Dikarya</taxon>
        <taxon>Basidiomycota</taxon>
        <taxon>Agaricomycotina</taxon>
        <taxon>Agaricomycetes</taxon>
        <taxon>Agaricomycetidae</taxon>
        <taxon>Agaricales</taxon>
        <taxon>Agaricales incertae sedis</taxon>
        <taxon>Dendrothele</taxon>
    </lineage>
</organism>